<keyword evidence="3" id="KW-1185">Reference proteome</keyword>
<dbReference type="GO" id="GO:0003727">
    <property type="term" value="F:single-stranded RNA binding"/>
    <property type="evidence" value="ECO:0007669"/>
    <property type="project" value="TreeGrafter"/>
</dbReference>
<dbReference type="EMBL" id="JAGXEW010000004">
    <property type="protein sequence ID" value="KAK1172332.1"/>
    <property type="molecule type" value="Genomic_DNA"/>
</dbReference>
<dbReference type="PANTHER" id="PTHR45762:SF14">
    <property type="entry name" value="SI:CH211-197H24.6"/>
    <property type="match status" value="1"/>
</dbReference>
<gene>
    <name evidence="2" type="ORF">AOXY_G4876</name>
</gene>
<sequence>QGDAITENKSTVHIYSTKRDTFKGRVIVIFVCYSTEQAHPLKPDVLLQAQKWRSLEQYLKNTKLNEPVIGLQYVAEFRSPSDELPPHYLCKLCKVKAKQLGFVTHITGWKHRYNYMKKKHADMVPFDETQVKDARMHKTIKEKAELVEHLEGRGEIEVVIEDLKEDPALKRPNTEPDTRKTATKIPRVDMPRAQLKGGRFPNDGPAGRHQDDFRRGLHSGDFPGGLHPDRFPRQMHPRDFPSDFHTRMPSDDFPVGMAREDIPAGMHDEAFPSMVYPDDPGRRYPDEFPSGRYPEGGPLRAERMRLEISNFENRCSDMRSEFEMHLTRRQGMDHIAPIEDEGVYTRGCESGLASSAVFECLENFHIETEGDAQMVLKITQKLTDILMEYRLRNVAAPKSSEQHSDAQEYPSMSMSRGDGYLRGPSRYPDEFSPASRNTLGRSLF</sequence>
<evidence type="ECO:0000256" key="1">
    <source>
        <dbReference type="SAM" id="MobiDB-lite"/>
    </source>
</evidence>
<dbReference type="GO" id="GO:0071011">
    <property type="term" value="C:precatalytic spliceosome"/>
    <property type="evidence" value="ECO:0007669"/>
    <property type="project" value="TreeGrafter"/>
</dbReference>
<dbReference type="Proteomes" id="UP001230051">
    <property type="component" value="Unassembled WGS sequence"/>
</dbReference>
<dbReference type="GO" id="GO:0003725">
    <property type="term" value="F:double-stranded RNA binding"/>
    <property type="evidence" value="ECO:0007669"/>
    <property type="project" value="TreeGrafter"/>
</dbReference>
<evidence type="ECO:0000313" key="2">
    <source>
        <dbReference type="EMBL" id="KAK1172332.1"/>
    </source>
</evidence>
<dbReference type="AlphaFoldDB" id="A0AAD8LR10"/>
<reference evidence="2" key="1">
    <citation type="submission" date="2022-02" db="EMBL/GenBank/DDBJ databases">
        <title>Atlantic sturgeon de novo genome assembly.</title>
        <authorList>
            <person name="Stock M."/>
            <person name="Klopp C."/>
            <person name="Guiguen Y."/>
            <person name="Cabau C."/>
            <person name="Parinello H."/>
            <person name="Santidrian Yebra-Pimentel E."/>
            <person name="Kuhl H."/>
            <person name="Dirks R.P."/>
            <person name="Guessner J."/>
            <person name="Wuertz S."/>
            <person name="Du K."/>
            <person name="Schartl M."/>
        </authorList>
    </citation>
    <scope>NUCLEOTIDE SEQUENCE</scope>
    <source>
        <strain evidence="2">STURGEONOMICS-FGT-2020</strain>
        <tissue evidence="2">Whole blood</tissue>
    </source>
</reference>
<proteinExistence type="predicted"/>
<evidence type="ECO:0000313" key="3">
    <source>
        <dbReference type="Proteomes" id="UP001230051"/>
    </source>
</evidence>
<feature type="compositionally biased region" description="Polar residues" evidence="1">
    <location>
        <begin position="434"/>
        <end position="444"/>
    </location>
</feature>
<dbReference type="PANTHER" id="PTHR45762">
    <property type="entry name" value="ZINC FINGER RNA-BINDING PROTEIN"/>
    <property type="match status" value="1"/>
</dbReference>
<feature type="non-terminal residue" evidence="2">
    <location>
        <position position="444"/>
    </location>
</feature>
<name>A0AAD8LR10_ACIOX</name>
<organism evidence="2 3">
    <name type="scientific">Acipenser oxyrinchus oxyrinchus</name>
    <dbReference type="NCBI Taxonomy" id="40147"/>
    <lineage>
        <taxon>Eukaryota</taxon>
        <taxon>Metazoa</taxon>
        <taxon>Chordata</taxon>
        <taxon>Craniata</taxon>
        <taxon>Vertebrata</taxon>
        <taxon>Euteleostomi</taxon>
        <taxon>Actinopterygii</taxon>
        <taxon>Chondrostei</taxon>
        <taxon>Acipenseriformes</taxon>
        <taxon>Acipenseridae</taxon>
        <taxon>Acipenser</taxon>
    </lineage>
</organism>
<protein>
    <submittedName>
        <fullName evidence="2">Uncharacterized protein</fullName>
    </submittedName>
</protein>
<feature type="region of interest" description="Disordered" evidence="1">
    <location>
        <begin position="396"/>
        <end position="444"/>
    </location>
</feature>
<accession>A0AAD8LR10</accession>
<comment type="caution">
    <text evidence="2">The sequence shown here is derived from an EMBL/GenBank/DDBJ whole genome shotgun (WGS) entry which is preliminary data.</text>
</comment>